<dbReference type="InterPro" id="IPR018044">
    <property type="entry name" value="Peptidase_S11"/>
</dbReference>
<dbReference type="GO" id="GO:0009252">
    <property type="term" value="P:peptidoglycan biosynthetic process"/>
    <property type="evidence" value="ECO:0007669"/>
    <property type="project" value="UniProtKB-KW"/>
</dbReference>
<dbReference type="Proteomes" id="UP000824017">
    <property type="component" value="Unassembled WGS sequence"/>
</dbReference>
<evidence type="ECO:0000256" key="13">
    <source>
        <dbReference type="PIRSR" id="PIRSR618044-1"/>
    </source>
</evidence>
<evidence type="ECO:0000256" key="1">
    <source>
        <dbReference type="ARBA" id="ARBA00003217"/>
    </source>
</evidence>
<keyword evidence="10" id="KW-0573">Peptidoglycan synthesis</keyword>
<keyword evidence="8" id="KW-0378">Hydrolase</keyword>
<sequence>MTKRNRIKAVFLLLCCLITYGAAAFFQPSSVQAQENESVESAEIKPSELYARSAVLMDAESGRILFAKNGREEMPMASTTKIMTCILALEKGDLAEPVSVSQEAASQPEVKLGMKNGQKFYLKDLLYSLMLESHNDSAVAIAEHVGGSVQGFADMMNRKAKELGCDSTYFITPSGLDAQDENGIHHTTAEDLARIMKYCIMDSPKKDQFLEITRTDTYTFADCDGAGSYSCNNHNAFLKMMEGALSGKTGFTADAGYCYVGALQRDDRTFITALLACGWPNNKGYKWSDTRKLMTYGIDNYFYTEISPQLPQKTIKVKNGFAGGFPQKEPVEAEVKIGGGTRRILMKQTEELETEINLPEEISAPVKEGDRLGELTYSLDGRVIAVYPVFAAEDISLRSFSACTSYITDQFLVTKKTKR</sequence>
<evidence type="ECO:0000256" key="7">
    <source>
        <dbReference type="ARBA" id="ARBA00022729"/>
    </source>
</evidence>
<comment type="pathway">
    <text evidence="2">Cell wall biogenesis; peptidoglycan biosynthesis.</text>
</comment>
<evidence type="ECO:0000256" key="3">
    <source>
        <dbReference type="ARBA" id="ARBA00007164"/>
    </source>
</evidence>
<dbReference type="Pfam" id="PF00768">
    <property type="entry name" value="Peptidase_S11"/>
    <property type="match status" value="1"/>
</dbReference>
<dbReference type="GO" id="GO:0009002">
    <property type="term" value="F:serine-type D-Ala-D-Ala carboxypeptidase activity"/>
    <property type="evidence" value="ECO:0007669"/>
    <property type="project" value="UniProtKB-EC"/>
</dbReference>
<reference evidence="19" key="1">
    <citation type="journal article" date="2021" name="PeerJ">
        <title>Extensive microbial diversity within the chicken gut microbiome revealed by metagenomics and culture.</title>
        <authorList>
            <person name="Gilroy R."/>
            <person name="Ravi A."/>
            <person name="Getino M."/>
            <person name="Pursley I."/>
            <person name="Horton D.L."/>
            <person name="Alikhan N.F."/>
            <person name="Baker D."/>
            <person name="Gharbi K."/>
            <person name="Hall N."/>
            <person name="Watson M."/>
            <person name="Adriaenssens E.M."/>
            <person name="Foster-Nyarko E."/>
            <person name="Jarju S."/>
            <person name="Secka A."/>
            <person name="Antonio M."/>
            <person name="Oren A."/>
            <person name="Chaudhuri R.R."/>
            <person name="La Ragione R."/>
            <person name="Hildebrand F."/>
            <person name="Pallen M.J."/>
        </authorList>
    </citation>
    <scope>NUCLEOTIDE SEQUENCE</scope>
    <source>
        <strain evidence="19">ChiGjej1B1-13045</strain>
    </source>
</reference>
<evidence type="ECO:0000256" key="9">
    <source>
        <dbReference type="ARBA" id="ARBA00022960"/>
    </source>
</evidence>
<dbReference type="EMBL" id="DXCD01000058">
    <property type="protein sequence ID" value="HIZ12712.1"/>
    <property type="molecule type" value="Genomic_DNA"/>
</dbReference>
<dbReference type="EC" id="3.4.16.4" evidence="4"/>
<keyword evidence="5 19" id="KW-0121">Carboxypeptidase</keyword>
<dbReference type="PRINTS" id="PR00725">
    <property type="entry name" value="DADACBPTASE1"/>
</dbReference>
<dbReference type="Gene3D" id="2.60.410.10">
    <property type="entry name" value="D-Ala-D-Ala carboxypeptidase, C-terminal domain"/>
    <property type="match status" value="1"/>
</dbReference>
<evidence type="ECO:0000313" key="20">
    <source>
        <dbReference type="Proteomes" id="UP000824017"/>
    </source>
</evidence>
<evidence type="ECO:0000259" key="17">
    <source>
        <dbReference type="Pfam" id="PF00768"/>
    </source>
</evidence>
<keyword evidence="7 16" id="KW-0732">Signal</keyword>
<dbReference type="GO" id="GO:0006508">
    <property type="term" value="P:proteolysis"/>
    <property type="evidence" value="ECO:0007669"/>
    <property type="project" value="UniProtKB-KW"/>
</dbReference>
<accession>A0A9D2D943</accession>
<dbReference type="SUPFAM" id="SSF56601">
    <property type="entry name" value="beta-lactamase/transpeptidase-like"/>
    <property type="match status" value="1"/>
</dbReference>
<dbReference type="Gene3D" id="3.40.710.10">
    <property type="entry name" value="DD-peptidase/beta-lactamase superfamily"/>
    <property type="match status" value="1"/>
</dbReference>
<proteinExistence type="inferred from homology"/>
<evidence type="ECO:0000256" key="14">
    <source>
        <dbReference type="PIRSR" id="PIRSR618044-2"/>
    </source>
</evidence>
<feature type="active site" evidence="13">
    <location>
        <position position="133"/>
    </location>
</feature>
<evidence type="ECO:0000256" key="10">
    <source>
        <dbReference type="ARBA" id="ARBA00022984"/>
    </source>
</evidence>
<dbReference type="AlphaFoldDB" id="A0A9D2D943"/>
<evidence type="ECO:0000259" key="18">
    <source>
        <dbReference type="Pfam" id="PF07943"/>
    </source>
</evidence>
<dbReference type="PANTHER" id="PTHR21581:SF33">
    <property type="entry name" value="D-ALANYL-D-ALANINE CARBOXYPEPTIDASE DACB"/>
    <property type="match status" value="1"/>
</dbReference>
<name>A0A9D2D943_9FIRM</name>
<feature type="binding site" evidence="14">
    <location>
        <position position="248"/>
    </location>
    <ligand>
        <name>substrate</name>
    </ligand>
</feature>
<evidence type="ECO:0000256" key="11">
    <source>
        <dbReference type="ARBA" id="ARBA00023316"/>
    </source>
</evidence>
<dbReference type="Pfam" id="PF07943">
    <property type="entry name" value="PBP5_C"/>
    <property type="match status" value="1"/>
</dbReference>
<reference evidence="19" key="2">
    <citation type="submission" date="2021-04" db="EMBL/GenBank/DDBJ databases">
        <authorList>
            <person name="Gilroy R."/>
        </authorList>
    </citation>
    <scope>NUCLEOTIDE SEQUENCE</scope>
    <source>
        <strain evidence="19">ChiGjej1B1-13045</strain>
    </source>
</reference>
<dbReference type="GO" id="GO:0071555">
    <property type="term" value="P:cell wall organization"/>
    <property type="evidence" value="ECO:0007669"/>
    <property type="project" value="UniProtKB-KW"/>
</dbReference>
<evidence type="ECO:0000313" key="19">
    <source>
        <dbReference type="EMBL" id="HIZ12712.1"/>
    </source>
</evidence>
<dbReference type="SUPFAM" id="SSF69189">
    <property type="entry name" value="Penicillin-binding protein associated domain"/>
    <property type="match status" value="1"/>
</dbReference>
<evidence type="ECO:0000256" key="2">
    <source>
        <dbReference type="ARBA" id="ARBA00004752"/>
    </source>
</evidence>
<dbReference type="InterPro" id="IPR001967">
    <property type="entry name" value="Peptidase_S11_N"/>
</dbReference>
<evidence type="ECO:0000256" key="6">
    <source>
        <dbReference type="ARBA" id="ARBA00022670"/>
    </source>
</evidence>
<feature type="active site" description="Acyl-ester intermediate" evidence="13">
    <location>
        <position position="78"/>
    </location>
</feature>
<feature type="active site" description="Proton acceptor" evidence="13">
    <location>
        <position position="81"/>
    </location>
</feature>
<evidence type="ECO:0000256" key="12">
    <source>
        <dbReference type="ARBA" id="ARBA00034000"/>
    </source>
</evidence>
<evidence type="ECO:0000256" key="16">
    <source>
        <dbReference type="SAM" id="SignalP"/>
    </source>
</evidence>
<dbReference type="InterPro" id="IPR015956">
    <property type="entry name" value="Peniciliin-bd_prot_C_sf"/>
</dbReference>
<evidence type="ECO:0000256" key="8">
    <source>
        <dbReference type="ARBA" id="ARBA00022801"/>
    </source>
</evidence>
<feature type="domain" description="Peptidase S11 D-Ala-D-Ala carboxypeptidase A C-terminal" evidence="18">
    <location>
        <begin position="348"/>
        <end position="395"/>
    </location>
</feature>
<dbReference type="InterPro" id="IPR037167">
    <property type="entry name" value="Peptidase_S11_C_sf"/>
</dbReference>
<feature type="chain" id="PRO_5039533042" description="serine-type D-Ala-D-Ala carboxypeptidase" evidence="16">
    <location>
        <begin position="25"/>
        <end position="419"/>
    </location>
</feature>
<comment type="caution">
    <text evidence="19">The sequence shown here is derived from an EMBL/GenBank/DDBJ whole genome shotgun (WGS) entry which is preliminary data.</text>
</comment>
<keyword evidence="11" id="KW-0961">Cell wall biogenesis/degradation</keyword>
<comment type="catalytic activity">
    <reaction evidence="12">
        <text>Preferential cleavage: (Ac)2-L-Lys-D-Ala-|-D-Ala. Also transpeptidation of peptidyl-alanyl moieties that are N-acyl substituents of D-alanine.</text>
        <dbReference type="EC" id="3.4.16.4"/>
    </reaction>
</comment>
<dbReference type="InterPro" id="IPR012907">
    <property type="entry name" value="Peptidase_S11_C"/>
</dbReference>
<dbReference type="GO" id="GO:0008360">
    <property type="term" value="P:regulation of cell shape"/>
    <property type="evidence" value="ECO:0007669"/>
    <property type="project" value="UniProtKB-KW"/>
</dbReference>
<comment type="function">
    <text evidence="1">Removes C-terminal D-alanyl residues from sugar-peptide cell wall precursors.</text>
</comment>
<keyword evidence="9" id="KW-0133">Cell shape</keyword>
<comment type="similarity">
    <text evidence="3 15">Belongs to the peptidase S11 family.</text>
</comment>
<gene>
    <name evidence="19" type="ORF">H9817_02125</name>
</gene>
<protein>
    <recommendedName>
        <fullName evidence="4">serine-type D-Ala-D-Ala carboxypeptidase</fullName>
        <ecNumber evidence="4">3.4.16.4</ecNumber>
    </recommendedName>
</protein>
<feature type="domain" description="Peptidase S11 D-alanyl-D-alanine carboxypeptidase A N-terminal" evidence="17">
    <location>
        <begin position="45"/>
        <end position="274"/>
    </location>
</feature>
<feature type="signal peptide" evidence="16">
    <location>
        <begin position="1"/>
        <end position="24"/>
    </location>
</feature>
<keyword evidence="6" id="KW-0645">Protease</keyword>
<dbReference type="PANTHER" id="PTHR21581">
    <property type="entry name" value="D-ALANYL-D-ALANINE CARBOXYPEPTIDASE"/>
    <property type="match status" value="1"/>
</dbReference>
<evidence type="ECO:0000256" key="15">
    <source>
        <dbReference type="RuleBase" id="RU004016"/>
    </source>
</evidence>
<dbReference type="InterPro" id="IPR012338">
    <property type="entry name" value="Beta-lactam/transpept-like"/>
</dbReference>
<evidence type="ECO:0000256" key="4">
    <source>
        <dbReference type="ARBA" id="ARBA00012448"/>
    </source>
</evidence>
<organism evidence="19 20">
    <name type="scientific">Candidatus Mediterraneibacter stercorigallinarum</name>
    <dbReference type="NCBI Taxonomy" id="2838686"/>
    <lineage>
        <taxon>Bacteria</taxon>
        <taxon>Bacillati</taxon>
        <taxon>Bacillota</taxon>
        <taxon>Clostridia</taxon>
        <taxon>Lachnospirales</taxon>
        <taxon>Lachnospiraceae</taxon>
        <taxon>Mediterraneibacter</taxon>
    </lineage>
</organism>
<evidence type="ECO:0000256" key="5">
    <source>
        <dbReference type="ARBA" id="ARBA00022645"/>
    </source>
</evidence>